<gene>
    <name evidence="2" type="ORF">SteCoe_4225</name>
</gene>
<evidence type="ECO:0000313" key="3">
    <source>
        <dbReference type="Proteomes" id="UP000187209"/>
    </source>
</evidence>
<dbReference type="AlphaFoldDB" id="A0A1R2CV51"/>
<dbReference type="EMBL" id="MPUH01000052">
    <property type="protein sequence ID" value="OMJ92892.1"/>
    <property type="molecule type" value="Genomic_DNA"/>
</dbReference>
<dbReference type="InterPro" id="IPR036871">
    <property type="entry name" value="PX_dom_sf"/>
</dbReference>
<dbReference type="Pfam" id="PF00787">
    <property type="entry name" value="PX"/>
    <property type="match status" value="1"/>
</dbReference>
<dbReference type="Proteomes" id="UP000187209">
    <property type="component" value="Unassembled WGS sequence"/>
</dbReference>
<feature type="domain" description="PX" evidence="1">
    <location>
        <begin position="10"/>
        <end position="125"/>
    </location>
</feature>
<evidence type="ECO:0000259" key="1">
    <source>
        <dbReference type="PROSITE" id="PS50195"/>
    </source>
</evidence>
<keyword evidence="3" id="KW-1185">Reference proteome</keyword>
<name>A0A1R2CV51_9CILI</name>
<protein>
    <recommendedName>
        <fullName evidence="1">PX domain-containing protein</fullName>
    </recommendedName>
</protein>
<dbReference type="GO" id="GO:0035091">
    <property type="term" value="F:phosphatidylinositol binding"/>
    <property type="evidence" value="ECO:0007669"/>
    <property type="project" value="InterPro"/>
</dbReference>
<reference evidence="2 3" key="1">
    <citation type="submission" date="2016-11" db="EMBL/GenBank/DDBJ databases">
        <title>The macronuclear genome of Stentor coeruleus: a giant cell with tiny introns.</title>
        <authorList>
            <person name="Slabodnick M."/>
            <person name="Ruby J.G."/>
            <person name="Reiff S.B."/>
            <person name="Swart E.C."/>
            <person name="Gosai S."/>
            <person name="Prabakaran S."/>
            <person name="Witkowska E."/>
            <person name="Larue G.E."/>
            <person name="Fisher S."/>
            <person name="Freeman R.M."/>
            <person name="Gunawardena J."/>
            <person name="Chu W."/>
            <person name="Stover N.A."/>
            <person name="Gregory B.D."/>
            <person name="Nowacki M."/>
            <person name="Derisi J."/>
            <person name="Roy S.W."/>
            <person name="Marshall W.F."/>
            <person name="Sood P."/>
        </authorList>
    </citation>
    <scope>NUCLEOTIDE SEQUENCE [LARGE SCALE GENOMIC DNA]</scope>
    <source>
        <strain evidence="2">WM001</strain>
    </source>
</reference>
<evidence type="ECO:0000313" key="2">
    <source>
        <dbReference type="EMBL" id="OMJ92892.1"/>
    </source>
</evidence>
<dbReference type="InterPro" id="IPR001683">
    <property type="entry name" value="PX_dom"/>
</dbReference>
<accession>A0A1R2CV51</accession>
<dbReference type="OrthoDB" id="298123at2759"/>
<comment type="caution">
    <text evidence="2">The sequence shown here is derived from an EMBL/GenBank/DDBJ whole genome shotgun (WGS) entry which is preliminary data.</text>
</comment>
<proteinExistence type="predicted"/>
<sequence length="485" mass="56760">MEAVDVLINSTSTKNQTSFLHRTYTVSFTKLYHIKVYTKNNTYIIEKRFCQFHDLWHKIKAVSPLCPVLSNFPKKSCFPMSRNVICLRKKALEGWLKDLISYNIEPGLVSEFLNVNKFIEKEEFTPDEQLVLTFIEKITTESRKKIAFLDKFEKEFFLRRRAMNPEITASLLTLLIPMCADPSCMSKPMDIISKLLNRDFYRYFDCVQKVFVSLPIKILKQMNFKDYIKQKINPDSQRRAYEILELIRVNSEDGQVAITEILENDQDSLRIYNNWGSCEEKKVSSAYSSDVIPLIKRKDLHLEYKISEKVIIVGGFMEVTSSICKICDLFIDSNLRRKWDLAMEDMKETDAGYKMTYVADKNIYNFECDTDIEEDNNWTRITFKGTLIDCPNSKFSSTFLIEKIQGNDSDEFEEVGKIRCSWNLEYRGKASKVVMLDIVGEDNKLQNSFILLLEAAQENDFFICGRTKNNSIHEAVQRKNKKWYK</sequence>
<dbReference type="Gene3D" id="3.30.1520.10">
    <property type="entry name" value="Phox-like domain"/>
    <property type="match status" value="1"/>
</dbReference>
<dbReference type="PROSITE" id="PS50195">
    <property type="entry name" value="PX"/>
    <property type="match status" value="1"/>
</dbReference>
<dbReference type="SUPFAM" id="SSF64268">
    <property type="entry name" value="PX domain"/>
    <property type="match status" value="1"/>
</dbReference>
<organism evidence="2 3">
    <name type="scientific">Stentor coeruleus</name>
    <dbReference type="NCBI Taxonomy" id="5963"/>
    <lineage>
        <taxon>Eukaryota</taxon>
        <taxon>Sar</taxon>
        <taxon>Alveolata</taxon>
        <taxon>Ciliophora</taxon>
        <taxon>Postciliodesmatophora</taxon>
        <taxon>Heterotrichea</taxon>
        <taxon>Heterotrichida</taxon>
        <taxon>Stentoridae</taxon>
        <taxon>Stentor</taxon>
    </lineage>
</organism>